<dbReference type="Gene3D" id="2.120.10.30">
    <property type="entry name" value="TolB, C-terminal domain"/>
    <property type="match status" value="1"/>
</dbReference>
<dbReference type="InterPro" id="IPR011041">
    <property type="entry name" value="Quinoprot_gluc/sorb_DH_b-prop"/>
</dbReference>
<evidence type="ECO:0000259" key="2">
    <source>
        <dbReference type="Pfam" id="PF07995"/>
    </source>
</evidence>
<dbReference type="AlphaFoldDB" id="A0A6B0SY60"/>
<evidence type="ECO:0000256" key="1">
    <source>
        <dbReference type="SAM" id="Phobius"/>
    </source>
</evidence>
<dbReference type="RefSeq" id="WP_159762609.1">
    <property type="nucleotide sequence ID" value="NZ_WUUT01000001.1"/>
</dbReference>
<feature type="transmembrane region" description="Helical" evidence="1">
    <location>
        <begin position="12"/>
        <end position="34"/>
    </location>
</feature>
<reference evidence="3 4" key="1">
    <citation type="submission" date="2019-12" db="EMBL/GenBank/DDBJ databases">
        <title>Isolation and characterization of three novel carbon monoxide-oxidizing members of Halobacteria from salione crusts and soils.</title>
        <authorList>
            <person name="Myers M.R."/>
            <person name="King G.M."/>
        </authorList>
    </citation>
    <scope>NUCLEOTIDE SEQUENCE [LARGE SCALE GENOMIC DNA]</scope>
    <source>
        <strain evidence="3 4">WSH3</strain>
    </source>
</reference>
<dbReference type="Pfam" id="PF07995">
    <property type="entry name" value="GSDH"/>
    <property type="match status" value="1"/>
</dbReference>
<dbReference type="PANTHER" id="PTHR19328:SF13">
    <property type="entry name" value="HIPL1 PROTEIN"/>
    <property type="match status" value="1"/>
</dbReference>
<dbReference type="PANTHER" id="PTHR19328">
    <property type="entry name" value="HEDGEHOG-INTERACTING PROTEIN"/>
    <property type="match status" value="1"/>
</dbReference>
<keyword evidence="1" id="KW-1133">Transmembrane helix</keyword>
<dbReference type="EMBL" id="WUUT01000001">
    <property type="protein sequence ID" value="MXR50484.1"/>
    <property type="molecule type" value="Genomic_DNA"/>
</dbReference>
<comment type="caution">
    <text evidence="3">The sequence shown here is derived from an EMBL/GenBank/DDBJ whole genome shotgun (WGS) entry which is preliminary data.</text>
</comment>
<name>A0A6B0SY60_9EURY</name>
<keyword evidence="1" id="KW-0812">Transmembrane</keyword>
<dbReference type="Proteomes" id="UP000466535">
    <property type="component" value="Unassembled WGS sequence"/>
</dbReference>
<dbReference type="OrthoDB" id="6744at2157"/>
<keyword evidence="4" id="KW-1185">Reference proteome</keyword>
<gene>
    <name evidence="3" type="ORF">GRX03_02535</name>
</gene>
<dbReference type="InterPro" id="IPR011042">
    <property type="entry name" value="6-blade_b-propeller_TolB-like"/>
</dbReference>
<dbReference type="InterPro" id="IPR012938">
    <property type="entry name" value="Glc/Sorbosone_DH"/>
</dbReference>
<evidence type="ECO:0000313" key="3">
    <source>
        <dbReference type="EMBL" id="MXR50484.1"/>
    </source>
</evidence>
<sequence length="382" mass="41542">MNRRTFGIGVGVGAVATIVALAVLVVAAVLVFGLPVDQFFAPTETGAGSGLSAETVEYEVLAENLDVPWEVVVLGEGRYLVTERSGDLLLIEDGQRRVLEQFDELDTPPLGEGGLLGIAVHPNFEENNYLYVYQTVARESVENTVRRYEVDFASNELRNETVIIDGIPSDRFHNGGRIAFGPDDHLYVTTGDATQSDLAQDRGSLAGKILRLTPDGGVPEDNPFGNEVYSYGHRNPQGLAWDDRGRLWATEHGSDARDELNLVERGANYGWPEIRGDETAPEMRSPVFHSGAYETRAPAGTAAVDGSVFFAGLRGERLYEATITGERVSAFTAHFSGDFGRIRGVTVGPDREYLYLTTSNTDGRGEPGADDDRLIRIPLAAF</sequence>
<dbReference type="SUPFAM" id="SSF50952">
    <property type="entry name" value="Soluble quinoprotein glucose dehydrogenase"/>
    <property type="match status" value="1"/>
</dbReference>
<keyword evidence="1" id="KW-0472">Membrane</keyword>
<organism evidence="3 4">
    <name type="scientific">Halovenus carboxidivorans</name>
    <dbReference type="NCBI Taxonomy" id="2692199"/>
    <lineage>
        <taxon>Archaea</taxon>
        <taxon>Methanobacteriati</taxon>
        <taxon>Methanobacteriota</taxon>
        <taxon>Stenosarchaea group</taxon>
        <taxon>Halobacteria</taxon>
        <taxon>Halobacteriales</taxon>
        <taxon>Haloarculaceae</taxon>
        <taxon>Halovenus</taxon>
    </lineage>
</organism>
<feature type="domain" description="Glucose/Sorbosone dehydrogenase" evidence="2">
    <location>
        <begin position="65"/>
        <end position="364"/>
    </location>
</feature>
<protein>
    <submittedName>
        <fullName evidence="3">PQQ-dependent sugar dehydrogenase</fullName>
    </submittedName>
</protein>
<accession>A0A6B0SY60</accession>
<proteinExistence type="predicted"/>
<evidence type="ECO:0000313" key="4">
    <source>
        <dbReference type="Proteomes" id="UP000466535"/>
    </source>
</evidence>